<feature type="binding site" evidence="8">
    <location>
        <position position="386"/>
    </location>
    <ligand>
        <name>Zn(2+)</name>
        <dbReference type="ChEBI" id="CHEBI:29105"/>
        <label>2</label>
    </ligand>
</feature>
<keyword evidence="4 8" id="KW-0547">Nucleotide-binding</keyword>
<dbReference type="GO" id="GO:0008270">
    <property type="term" value="F:zinc ion binding"/>
    <property type="evidence" value="ECO:0007669"/>
    <property type="project" value="UniProtKB-UniRule"/>
</dbReference>
<comment type="similarity">
    <text evidence="8">Belongs to the helicase family. PriA subfamily.</text>
</comment>
<dbReference type="GO" id="GO:1990077">
    <property type="term" value="C:primosome complex"/>
    <property type="evidence" value="ECO:0007669"/>
    <property type="project" value="UniProtKB-UniRule"/>
</dbReference>
<evidence type="ECO:0000256" key="1">
    <source>
        <dbReference type="ARBA" id="ARBA00022515"/>
    </source>
</evidence>
<keyword evidence="2 8" id="KW-0235">DNA replication</keyword>
<keyword evidence="6 8" id="KW-0067">ATP-binding</keyword>
<dbReference type="PANTHER" id="PTHR30580">
    <property type="entry name" value="PRIMOSOMAL PROTEIN N"/>
    <property type="match status" value="1"/>
</dbReference>
<dbReference type="InterPro" id="IPR041222">
    <property type="entry name" value="PriA_3primeBD"/>
</dbReference>
<reference evidence="10 11" key="1">
    <citation type="submission" date="2019-03" db="EMBL/GenBank/DDBJ databases">
        <title>Genomics of glacier-inhabiting Cryobacterium strains.</title>
        <authorList>
            <person name="Liu Q."/>
            <person name="Xin Y.-H."/>
        </authorList>
    </citation>
    <scope>NUCLEOTIDE SEQUENCE [LARGE SCALE GENOMIC DNA]</scope>
    <source>
        <strain evidence="10 11">CGMCC 1.10440</strain>
    </source>
</reference>
<accession>A0A4R8VAB7</accession>
<organism evidence="10 11">
    <name type="scientific">Terrimesophilobacter mesophilus</name>
    <dbReference type="NCBI Taxonomy" id="433647"/>
    <lineage>
        <taxon>Bacteria</taxon>
        <taxon>Bacillati</taxon>
        <taxon>Actinomycetota</taxon>
        <taxon>Actinomycetes</taxon>
        <taxon>Micrococcales</taxon>
        <taxon>Microbacteriaceae</taxon>
        <taxon>Terrimesophilobacter</taxon>
    </lineage>
</organism>
<dbReference type="GO" id="GO:0005524">
    <property type="term" value="F:ATP binding"/>
    <property type="evidence" value="ECO:0007669"/>
    <property type="project" value="UniProtKB-UniRule"/>
</dbReference>
<comment type="caution">
    <text evidence="8">As this protein does not have any detectable helicase domains, it probably does not have helicase activity.</text>
</comment>
<dbReference type="GO" id="GO:0006310">
    <property type="term" value="P:DNA recombination"/>
    <property type="evidence" value="ECO:0007669"/>
    <property type="project" value="InterPro"/>
</dbReference>
<feature type="binding site" evidence="8">
    <location>
        <position position="419"/>
    </location>
    <ligand>
        <name>Zn(2+)</name>
        <dbReference type="ChEBI" id="CHEBI:29105"/>
        <label>1</label>
    </ligand>
</feature>
<evidence type="ECO:0000256" key="3">
    <source>
        <dbReference type="ARBA" id="ARBA00022723"/>
    </source>
</evidence>
<feature type="binding site" evidence="8">
    <location>
        <position position="407"/>
    </location>
    <ligand>
        <name>Zn(2+)</name>
        <dbReference type="ChEBI" id="CHEBI:29105"/>
        <label>2</label>
    </ligand>
</feature>
<comment type="subunit">
    <text evidence="8">Component of the replication restart primosome.</text>
</comment>
<evidence type="ECO:0000256" key="6">
    <source>
        <dbReference type="ARBA" id="ARBA00022840"/>
    </source>
</evidence>
<comment type="function">
    <text evidence="8">Initiates the restart of stalled replication forks, which reloads the replicative helicase on sites other than the origin of replication. Recognizes and binds to abandoned replication forks and remodels them to uncover a helicase loading site. Promotes assembly of the primosome at these replication forks.</text>
</comment>
<protein>
    <recommendedName>
        <fullName evidence="8">Probable replication restart protein PriA</fullName>
    </recommendedName>
    <alternativeName>
        <fullName evidence="8">Putative ATP-dependent DNA helicase PriA</fullName>
    </alternativeName>
</protein>
<dbReference type="Gene3D" id="3.40.1440.60">
    <property type="entry name" value="PriA, 3(prime) DNA-binding domain"/>
    <property type="match status" value="1"/>
</dbReference>
<evidence type="ECO:0000259" key="9">
    <source>
        <dbReference type="Pfam" id="PF17764"/>
    </source>
</evidence>
<dbReference type="InterPro" id="IPR005259">
    <property type="entry name" value="PriA"/>
</dbReference>
<evidence type="ECO:0000256" key="7">
    <source>
        <dbReference type="ARBA" id="ARBA00023125"/>
    </source>
</evidence>
<keyword evidence="1 8" id="KW-0639">Primosome</keyword>
<dbReference type="GO" id="GO:0006269">
    <property type="term" value="P:DNA replication, synthesis of primer"/>
    <property type="evidence" value="ECO:0007669"/>
    <property type="project" value="UniProtKB-KW"/>
</dbReference>
<evidence type="ECO:0000313" key="10">
    <source>
        <dbReference type="EMBL" id="TFB78797.1"/>
    </source>
</evidence>
<keyword evidence="5 8" id="KW-0862">Zinc</keyword>
<evidence type="ECO:0000256" key="4">
    <source>
        <dbReference type="ARBA" id="ARBA00022741"/>
    </source>
</evidence>
<feature type="binding site" evidence="8">
    <location>
        <position position="416"/>
    </location>
    <ligand>
        <name>Zn(2+)</name>
        <dbReference type="ChEBI" id="CHEBI:29105"/>
        <label>1</label>
    </ligand>
</feature>
<keyword evidence="11" id="KW-1185">Reference proteome</keyword>
<dbReference type="AlphaFoldDB" id="A0A4R8VAB7"/>
<feature type="binding site" evidence="8">
    <location>
        <position position="404"/>
    </location>
    <ligand>
        <name>Zn(2+)</name>
        <dbReference type="ChEBI" id="CHEBI:29105"/>
        <label>2</label>
    </ligand>
</feature>
<dbReference type="GO" id="GO:0003677">
    <property type="term" value="F:DNA binding"/>
    <property type="evidence" value="ECO:0007669"/>
    <property type="project" value="UniProtKB-UniRule"/>
</dbReference>
<dbReference type="PANTHER" id="PTHR30580:SF0">
    <property type="entry name" value="PRIMOSOMAL PROTEIN N"/>
    <property type="match status" value="1"/>
</dbReference>
<feature type="binding site" evidence="8">
    <location>
        <position position="380"/>
    </location>
    <ligand>
        <name>Zn(2+)</name>
        <dbReference type="ChEBI" id="CHEBI:29105"/>
        <label>1</label>
    </ligand>
</feature>
<evidence type="ECO:0000256" key="2">
    <source>
        <dbReference type="ARBA" id="ARBA00022705"/>
    </source>
</evidence>
<sequence length="658" mass="70859">MPAASIARVLVDSPLPQLDRLFDYQVPAELQSAAAPGCRVRVPLRSAGRIADGFIVELVDTIEYSGALSEIDAVVSPVPVLTDEVYQLARRVADRAAGGASDVLRIAVPKRQVRVEKAWAASEPTVGSPFEPVDIPEYDAAILDGIIVQAGRAVMEAIPRTVEVGGQWLGHWALTMARVAARALAAGPVILVVPDYRDQEQLENALRTILPPDRILRLDARQSSADRYRAHLLCLDGVARVIVGNRSAVYAPAKDPSLIMVWDDGDPLLAEPLAPYVHSRDAALVRQEQQGCALIFLGHARTTEVERLVQLGWCSPLSPTTRYLPRVIPTAQQVADDPLAARARIPSNAWREAKAALEHGPVLFQVARPGYAPRLVCESCGQVARCQRCNGPLGLKRARSSPSCSWCGAIAAQWRCAHCSANRYRLQGQGATRTAEDLGRAFPGVPVIVSDGERPIVTVPDRPALVIATRGAEPVAAGGYRVVVLLDGERMLARESLRVGEDCLRWWSNAISLAAAGAPTVLVGVGGSLAGALATWQLADYSRDELADRRRLRFPPAVRVASVTGDPESLTRAIRSVEGLDGVDVLGPVDTAAGTLRAIVRFDFARGSEVAGTLRSELIRNASSRRKRVPSTGAPARLPTLRVRFDDLEPFEQLEGTL</sequence>
<comment type="cofactor">
    <cofactor evidence="8">
        <name>Zn(2+)</name>
        <dbReference type="ChEBI" id="CHEBI:29105"/>
    </cofactor>
    <text evidence="8">Binds 2 zinc ions per subunit.</text>
</comment>
<dbReference type="OrthoDB" id="3177118at2"/>
<dbReference type="EMBL" id="SOFI01000003">
    <property type="protein sequence ID" value="TFB78797.1"/>
    <property type="molecule type" value="Genomic_DNA"/>
</dbReference>
<dbReference type="Gene3D" id="3.40.50.300">
    <property type="entry name" value="P-loop containing nucleotide triphosphate hydrolases"/>
    <property type="match status" value="1"/>
</dbReference>
<gene>
    <name evidence="8" type="primary">priA</name>
    <name evidence="10" type="ORF">E3N84_01115</name>
</gene>
<dbReference type="InterPro" id="IPR027417">
    <property type="entry name" value="P-loop_NTPase"/>
</dbReference>
<evidence type="ECO:0000313" key="11">
    <source>
        <dbReference type="Proteomes" id="UP000298488"/>
    </source>
</evidence>
<dbReference type="InterPro" id="IPR042115">
    <property type="entry name" value="PriA_3primeBD_sf"/>
</dbReference>
<dbReference type="Proteomes" id="UP000298488">
    <property type="component" value="Unassembled WGS sequence"/>
</dbReference>
<dbReference type="HAMAP" id="MF_00983">
    <property type="entry name" value="PriA"/>
    <property type="match status" value="1"/>
</dbReference>
<dbReference type="Pfam" id="PF17764">
    <property type="entry name" value="PriA_3primeBD"/>
    <property type="match status" value="1"/>
</dbReference>
<dbReference type="RefSeq" id="WP_104094675.1">
    <property type="nucleotide sequence ID" value="NZ_JACHBP010000001.1"/>
</dbReference>
<evidence type="ECO:0000256" key="5">
    <source>
        <dbReference type="ARBA" id="ARBA00022833"/>
    </source>
</evidence>
<evidence type="ECO:0000256" key="8">
    <source>
        <dbReference type="HAMAP-Rule" id="MF_00983"/>
    </source>
</evidence>
<dbReference type="GO" id="GO:0006302">
    <property type="term" value="P:double-strand break repair"/>
    <property type="evidence" value="ECO:0007669"/>
    <property type="project" value="InterPro"/>
</dbReference>
<feature type="binding site" evidence="8">
    <location>
        <position position="377"/>
    </location>
    <ligand>
        <name>Zn(2+)</name>
        <dbReference type="ChEBI" id="CHEBI:29105"/>
        <label>1</label>
    </ligand>
</feature>
<feature type="domain" description="Primosomal protein N' 3' DNA-binding" evidence="9">
    <location>
        <begin position="8"/>
        <end position="109"/>
    </location>
</feature>
<dbReference type="GO" id="GO:0006270">
    <property type="term" value="P:DNA replication initiation"/>
    <property type="evidence" value="ECO:0007669"/>
    <property type="project" value="TreeGrafter"/>
</dbReference>
<name>A0A4R8VAB7_9MICO</name>
<comment type="caution">
    <text evidence="10">The sequence shown here is derived from an EMBL/GenBank/DDBJ whole genome shotgun (WGS) entry which is preliminary data.</text>
</comment>
<feature type="binding site" evidence="8">
    <location>
        <position position="389"/>
    </location>
    <ligand>
        <name>Zn(2+)</name>
        <dbReference type="ChEBI" id="CHEBI:29105"/>
        <label>2</label>
    </ligand>
</feature>
<keyword evidence="3 8" id="KW-0479">Metal-binding</keyword>
<proteinExistence type="inferred from homology"/>
<dbReference type="GO" id="GO:0043138">
    <property type="term" value="F:3'-5' DNA helicase activity"/>
    <property type="evidence" value="ECO:0007669"/>
    <property type="project" value="TreeGrafter"/>
</dbReference>
<keyword evidence="7 8" id="KW-0238">DNA-binding</keyword>